<dbReference type="InterPro" id="IPR036280">
    <property type="entry name" value="Multihaem_cyt_sf"/>
</dbReference>
<dbReference type="AlphaFoldDB" id="D0LJD9"/>
<dbReference type="HOGENOM" id="CLU_741669_0_0_7"/>
<sequence>MAWAALTVAALVGLGACGRGSRASEAPARQARPGPAQAAPVASVAANPLWQVRAAGGLRPIAPGSDDPALLSAAACGDCHADQHDDWLGSRHGQAWTNAIFQREYQERPQTWCVHCHAPLVAQAAELRRGGHALADEGVNCAACHLRAGRIVARRKHADSPHDTAVADDFGSPAFCADCHEFSFPVFGRAGEALRMSAHPMQSTVSQYLRALAEGRVPAPPDGVPASPEFAASDRAAAASDAAAPDCRGCHAQGASGHDFRGAHAPAMLARALALRVCREAGHAVAEVHNRGAGHRVPTGDIHRHINLEAWRSSAPERLYRAYIGRRFEPAPGGGRRTTWDSTLAPGERRRYRIELASLGGSEDEAVAFELRYVYVSDEHPRPPLGEPAARVVIRERLRVAEMSPCSP</sequence>
<dbReference type="eggNOG" id="COG3005">
    <property type="taxonomic scope" value="Bacteria"/>
</dbReference>
<evidence type="ECO:0000313" key="3">
    <source>
        <dbReference type="Proteomes" id="UP000001880"/>
    </source>
</evidence>
<dbReference type="Proteomes" id="UP000001880">
    <property type="component" value="Chromosome"/>
</dbReference>
<dbReference type="Gene3D" id="1.10.1130.10">
    <property type="entry name" value="Flavocytochrome C3, Chain A"/>
    <property type="match status" value="1"/>
</dbReference>
<gene>
    <name evidence="2" type="ordered locus">Hoch_2450</name>
</gene>
<dbReference type="EMBL" id="CP001804">
    <property type="protein sequence ID" value="ACY14986.1"/>
    <property type="molecule type" value="Genomic_DNA"/>
</dbReference>
<evidence type="ECO:0000259" key="1">
    <source>
        <dbReference type="Pfam" id="PF13435"/>
    </source>
</evidence>
<protein>
    <recommendedName>
        <fullName evidence="1">Cytochrome c-552/4 domain-containing protein</fullName>
    </recommendedName>
</protein>
<dbReference type="KEGG" id="hoh:Hoch_2450"/>
<dbReference type="SUPFAM" id="SSF48695">
    <property type="entry name" value="Multiheme cytochromes"/>
    <property type="match status" value="1"/>
</dbReference>
<dbReference type="STRING" id="502025.Hoch_2450"/>
<keyword evidence="3" id="KW-1185">Reference proteome</keyword>
<feature type="domain" description="Cytochrome c-552/4" evidence="1">
    <location>
        <begin position="75"/>
        <end position="145"/>
    </location>
</feature>
<organism evidence="2 3">
    <name type="scientific">Haliangium ochraceum (strain DSM 14365 / JCM 11303 / SMP-2)</name>
    <dbReference type="NCBI Taxonomy" id="502025"/>
    <lineage>
        <taxon>Bacteria</taxon>
        <taxon>Pseudomonadati</taxon>
        <taxon>Myxococcota</taxon>
        <taxon>Polyangia</taxon>
        <taxon>Haliangiales</taxon>
        <taxon>Kofleriaceae</taxon>
        <taxon>Haliangium</taxon>
    </lineage>
</organism>
<name>D0LJD9_HALO1</name>
<reference evidence="2 3" key="1">
    <citation type="journal article" date="2010" name="Stand. Genomic Sci.">
        <title>Complete genome sequence of Haliangium ochraceum type strain (SMP-2).</title>
        <authorList>
            <consortium name="US DOE Joint Genome Institute (JGI-PGF)"/>
            <person name="Ivanova N."/>
            <person name="Daum C."/>
            <person name="Lang E."/>
            <person name="Abt B."/>
            <person name="Kopitz M."/>
            <person name="Saunders E."/>
            <person name="Lapidus A."/>
            <person name="Lucas S."/>
            <person name="Glavina Del Rio T."/>
            <person name="Nolan M."/>
            <person name="Tice H."/>
            <person name="Copeland A."/>
            <person name="Cheng J.F."/>
            <person name="Chen F."/>
            <person name="Bruce D."/>
            <person name="Goodwin L."/>
            <person name="Pitluck S."/>
            <person name="Mavromatis K."/>
            <person name="Pati A."/>
            <person name="Mikhailova N."/>
            <person name="Chen A."/>
            <person name="Palaniappan K."/>
            <person name="Land M."/>
            <person name="Hauser L."/>
            <person name="Chang Y.J."/>
            <person name="Jeffries C.D."/>
            <person name="Detter J.C."/>
            <person name="Brettin T."/>
            <person name="Rohde M."/>
            <person name="Goker M."/>
            <person name="Bristow J."/>
            <person name="Markowitz V."/>
            <person name="Eisen J.A."/>
            <person name="Hugenholtz P."/>
            <person name="Kyrpides N.C."/>
            <person name="Klenk H.P."/>
        </authorList>
    </citation>
    <scope>NUCLEOTIDE SEQUENCE [LARGE SCALE GENOMIC DNA]</scope>
    <source>
        <strain evidence="3">DSM 14365 / CIP 107738 / JCM 11303 / AJ 13395 / SMP-2</strain>
    </source>
</reference>
<proteinExistence type="predicted"/>
<accession>D0LJD9</accession>
<dbReference type="InterPro" id="IPR023155">
    <property type="entry name" value="Cyt_c-552/4"/>
</dbReference>
<evidence type="ECO:0000313" key="2">
    <source>
        <dbReference type="EMBL" id="ACY14986.1"/>
    </source>
</evidence>
<dbReference type="Pfam" id="PF13435">
    <property type="entry name" value="Cytochrome_C554"/>
    <property type="match status" value="1"/>
</dbReference>